<accession>A0AA39JBL7</accession>
<evidence type="ECO:0000313" key="4">
    <source>
        <dbReference type="Proteomes" id="UP001175226"/>
    </source>
</evidence>
<proteinExistence type="predicted"/>
<feature type="compositionally biased region" description="Basic and acidic residues" evidence="1">
    <location>
        <begin position="343"/>
        <end position="365"/>
    </location>
</feature>
<dbReference type="EMBL" id="JAUEPT010000041">
    <property type="protein sequence ID" value="KAK0438806.1"/>
    <property type="molecule type" value="Genomic_DNA"/>
</dbReference>
<feature type="region of interest" description="Disordered" evidence="1">
    <location>
        <begin position="79"/>
        <end position="122"/>
    </location>
</feature>
<dbReference type="AlphaFoldDB" id="A0AA39JBL7"/>
<comment type="caution">
    <text evidence="3">The sequence shown here is derived from an EMBL/GenBank/DDBJ whole genome shotgun (WGS) entry which is preliminary data.</text>
</comment>
<feature type="region of interest" description="Disordered" evidence="1">
    <location>
        <begin position="343"/>
        <end position="371"/>
    </location>
</feature>
<dbReference type="Proteomes" id="UP001175226">
    <property type="component" value="Unassembled WGS sequence"/>
</dbReference>
<keyword evidence="2" id="KW-1133">Transmembrane helix</keyword>
<keyword evidence="2" id="KW-0472">Membrane</keyword>
<evidence type="ECO:0000313" key="3">
    <source>
        <dbReference type="EMBL" id="KAK0438806.1"/>
    </source>
</evidence>
<feature type="transmembrane region" description="Helical" evidence="2">
    <location>
        <begin position="6"/>
        <end position="29"/>
    </location>
</feature>
<keyword evidence="2" id="KW-0812">Transmembrane</keyword>
<sequence>MNPDDLTITIPSTIGGACLLILLTALLVLRYREPLEQLLRIQRHPQRPAPFPLHYVIPYAEPVRGQTMTNMEPVELAQEQLDGPHRRRLTSTNSSDEFLLRAREPRNATPGPSNVPRTPSPPVSLISAMELERNLWIDGEIEPPPDYTPAPIPRAPQRLLLPERARIRVLVPHPRFSTATRPIRPPTPRAPFPDDASSSDSDIHDVPHTARRTVNALRSNNPDTPDPSQPETIIIHDDDPNGPDPFLDALPHPPQDPNDVFNVNSHDYEWPALSNRDIHLLGPHQTEAWELRRQDVEYRAMFFEPGPCTSMDEYLARNRGDPILSPGTEATVMARIFANRERDRYPPAPGRRLERLRPRTEREQEVIEDLL</sequence>
<keyword evidence="4" id="KW-1185">Reference proteome</keyword>
<evidence type="ECO:0000256" key="1">
    <source>
        <dbReference type="SAM" id="MobiDB-lite"/>
    </source>
</evidence>
<organism evidence="3 4">
    <name type="scientific">Armillaria borealis</name>
    <dbReference type="NCBI Taxonomy" id="47425"/>
    <lineage>
        <taxon>Eukaryota</taxon>
        <taxon>Fungi</taxon>
        <taxon>Dikarya</taxon>
        <taxon>Basidiomycota</taxon>
        <taxon>Agaricomycotina</taxon>
        <taxon>Agaricomycetes</taxon>
        <taxon>Agaricomycetidae</taxon>
        <taxon>Agaricales</taxon>
        <taxon>Marasmiineae</taxon>
        <taxon>Physalacriaceae</taxon>
        <taxon>Armillaria</taxon>
    </lineage>
</organism>
<evidence type="ECO:0000256" key="2">
    <source>
        <dbReference type="SAM" id="Phobius"/>
    </source>
</evidence>
<name>A0AA39JBL7_9AGAR</name>
<reference evidence="3" key="1">
    <citation type="submission" date="2023-06" db="EMBL/GenBank/DDBJ databases">
        <authorList>
            <consortium name="Lawrence Berkeley National Laboratory"/>
            <person name="Ahrendt S."/>
            <person name="Sahu N."/>
            <person name="Indic B."/>
            <person name="Wong-Bajracharya J."/>
            <person name="Merenyi Z."/>
            <person name="Ke H.-M."/>
            <person name="Monk M."/>
            <person name="Kocsube S."/>
            <person name="Drula E."/>
            <person name="Lipzen A."/>
            <person name="Balint B."/>
            <person name="Henrissat B."/>
            <person name="Andreopoulos B."/>
            <person name="Martin F.M."/>
            <person name="Harder C.B."/>
            <person name="Rigling D."/>
            <person name="Ford K.L."/>
            <person name="Foster G.D."/>
            <person name="Pangilinan J."/>
            <person name="Papanicolaou A."/>
            <person name="Barry K."/>
            <person name="LaButti K."/>
            <person name="Viragh M."/>
            <person name="Koriabine M."/>
            <person name="Yan M."/>
            <person name="Riley R."/>
            <person name="Champramary S."/>
            <person name="Plett K.L."/>
            <person name="Tsai I.J."/>
            <person name="Slot J."/>
            <person name="Sipos G."/>
            <person name="Plett J."/>
            <person name="Nagy L.G."/>
            <person name="Grigoriev I.V."/>
        </authorList>
    </citation>
    <scope>NUCLEOTIDE SEQUENCE</scope>
    <source>
        <strain evidence="3">FPL87.14</strain>
    </source>
</reference>
<feature type="region of interest" description="Disordered" evidence="1">
    <location>
        <begin position="177"/>
        <end position="243"/>
    </location>
</feature>
<protein>
    <submittedName>
        <fullName evidence="3">Uncharacterized protein</fullName>
    </submittedName>
</protein>
<gene>
    <name evidence="3" type="ORF">EV421DRAFT_1970150</name>
</gene>